<evidence type="ECO:0000313" key="2">
    <source>
        <dbReference type="Proteomes" id="UP000500826"/>
    </source>
</evidence>
<protein>
    <submittedName>
        <fullName evidence="1">Uncharacterized protein</fullName>
    </submittedName>
</protein>
<accession>A0ABX6P595</accession>
<dbReference type="Proteomes" id="UP000500826">
    <property type="component" value="Chromosome"/>
</dbReference>
<gene>
    <name evidence="1" type="ORF">HK414_23655</name>
</gene>
<evidence type="ECO:0000313" key="1">
    <source>
        <dbReference type="EMBL" id="QJW85301.1"/>
    </source>
</evidence>
<dbReference type="EMBL" id="CP053418">
    <property type="protein sequence ID" value="QJW85301.1"/>
    <property type="molecule type" value="Genomic_DNA"/>
</dbReference>
<name>A0ABX6P595_9BURK</name>
<proteinExistence type="predicted"/>
<sequence>MSASQSHALHTIAVQLATALDHYELEFNALMRNWPEMEMYAGVSRRMDELRMYSASLPVLSVQYVSLLIAHAELVHALWKTQTRGGYTAVDLANVREDHRAAIADLRRKCLRLLAGMAAAREGS</sequence>
<reference evidence="1 2" key="1">
    <citation type="submission" date="2020-05" db="EMBL/GenBank/DDBJ databases">
        <title>Ramlibacter rhizophilus sp. nov., isolated from rhizosphere soil of national flower Mugunghwa from South Korea.</title>
        <authorList>
            <person name="Zheng-Fei Y."/>
            <person name="Huan T."/>
        </authorList>
    </citation>
    <scope>NUCLEOTIDE SEQUENCE [LARGE SCALE GENOMIC DNA]</scope>
    <source>
        <strain evidence="1 2">H242</strain>
    </source>
</reference>
<organism evidence="1 2">
    <name type="scientific">Ramlibacter terrae</name>
    <dbReference type="NCBI Taxonomy" id="2732511"/>
    <lineage>
        <taxon>Bacteria</taxon>
        <taxon>Pseudomonadati</taxon>
        <taxon>Pseudomonadota</taxon>
        <taxon>Betaproteobacteria</taxon>
        <taxon>Burkholderiales</taxon>
        <taxon>Comamonadaceae</taxon>
        <taxon>Ramlibacter</taxon>
    </lineage>
</organism>
<keyword evidence="2" id="KW-1185">Reference proteome</keyword>